<organism evidence="4 5">
    <name type="scientific">Dissostichus eleginoides</name>
    <name type="common">Patagonian toothfish</name>
    <name type="synonym">Dissostichus amissus</name>
    <dbReference type="NCBI Taxonomy" id="100907"/>
    <lineage>
        <taxon>Eukaryota</taxon>
        <taxon>Metazoa</taxon>
        <taxon>Chordata</taxon>
        <taxon>Craniata</taxon>
        <taxon>Vertebrata</taxon>
        <taxon>Euteleostomi</taxon>
        <taxon>Actinopterygii</taxon>
        <taxon>Neopterygii</taxon>
        <taxon>Teleostei</taxon>
        <taxon>Neoteleostei</taxon>
        <taxon>Acanthomorphata</taxon>
        <taxon>Eupercaria</taxon>
        <taxon>Perciformes</taxon>
        <taxon>Notothenioidei</taxon>
        <taxon>Nototheniidae</taxon>
        <taxon>Dissostichus</taxon>
    </lineage>
</organism>
<reference evidence="4" key="1">
    <citation type="submission" date="2023-04" db="EMBL/GenBank/DDBJ databases">
        <title>Chromosome-level genome of Chaenocephalus aceratus.</title>
        <authorList>
            <person name="Park H."/>
        </authorList>
    </citation>
    <scope>NUCLEOTIDE SEQUENCE</scope>
    <source>
        <strain evidence="4">DE</strain>
        <tissue evidence="4">Muscle</tissue>
    </source>
</reference>
<keyword evidence="1" id="KW-0866">Nonsense-mediated mRNA decay</keyword>
<dbReference type="PANTHER" id="PTHR15696">
    <property type="entry name" value="SMG-7 SUPPRESSOR WITH MORPHOLOGICAL EFFECT ON GENITALIA PROTEIN 7"/>
    <property type="match status" value="1"/>
</dbReference>
<dbReference type="GO" id="GO:0042162">
    <property type="term" value="F:telomeric DNA binding"/>
    <property type="evidence" value="ECO:0007669"/>
    <property type="project" value="TreeGrafter"/>
</dbReference>
<dbReference type="Proteomes" id="UP001228049">
    <property type="component" value="Unassembled WGS sequence"/>
</dbReference>
<dbReference type="GO" id="GO:0070034">
    <property type="term" value="F:telomerase RNA binding"/>
    <property type="evidence" value="ECO:0007669"/>
    <property type="project" value="TreeGrafter"/>
</dbReference>
<dbReference type="GO" id="GO:0005697">
    <property type="term" value="C:telomerase holoenzyme complex"/>
    <property type="evidence" value="ECO:0007669"/>
    <property type="project" value="TreeGrafter"/>
</dbReference>
<dbReference type="AlphaFoldDB" id="A0AAD9B7K1"/>
<dbReference type="EMBL" id="JASDAP010000026">
    <property type="protein sequence ID" value="KAK1878757.1"/>
    <property type="molecule type" value="Genomic_DNA"/>
</dbReference>
<dbReference type="GO" id="GO:0000184">
    <property type="term" value="P:nuclear-transcribed mRNA catabolic process, nonsense-mediated decay"/>
    <property type="evidence" value="ECO:0007669"/>
    <property type="project" value="UniProtKB-KW"/>
</dbReference>
<evidence type="ECO:0000313" key="5">
    <source>
        <dbReference type="Proteomes" id="UP001228049"/>
    </source>
</evidence>
<evidence type="ECO:0000259" key="2">
    <source>
        <dbReference type="Pfam" id="PF10373"/>
    </source>
</evidence>
<dbReference type="Gene3D" id="1.25.40.10">
    <property type="entry name" value="Tetratricopeptide repeat domain"/>
    <property type="match status" value="1"/>
</dbReference>
<gene>
    <name evidence="4" type="ORF">KUDE01_026882</name>
</gene>
<feature type="domain" description="Telomerase activating protein Est1-like N-terminal" evidence="3">
    <location>
        <begin position="55"/>
        <end position="147"/>
    </location>
</feature>
<evidence type="ECO:0000256" key="1">
    <source>
        <dbReference type="ARBA" id="ARBA00023161"/>
    </source>
</evidence>
<proteinExistence type="predicted"/>
<dbReference type="InterPro" id="IPR018834">
    <property type="entry name" value="DNA/RNA-bd_Est1-type"/>
</dbReference>
<dbReference type="InterPro" id="IPR045153">
    <property type="entry name" value="Est1/Ebs1-like"/>
</dbReference>
<name>A0AAD9B7K1_DISEL</name>
<dbReference type="InterPro" id="IPR019458">
    <property type="entry name" value="Est1-like_N"/>
</dbReference>
<feature type="domain" description="DNA/RNA-binding" evidence="2">
    <location>
        <begin position="150"/>
        <end position="291"/>
    </location>
</feature>
<evidence type="ECO:0000259" key="3">
    <source>
        <dbReference type="Pfam" id="PF10374"/>
    </source>
</evidence>
<dbReference type="Pfam" id="PF10373">
    <property type="entry name" value="EST1_DNA_bind"/>
    <property type="match status" value="1"/>
</dbReference>
<evidence type="ECO:0000313" key="4">
    <source>
        <dbReference type="EMBL" id="KAK1878757.1"/>
    </source>
</evidence>
<keyword evidence="5" id="KW-1185">Reference proteome</keyword>
<protein>
    <submittedName>
        <fullName evidence="4">Protein SMG7</fullName>
    </submittedName>
</protein>
<comment type="caution">
    <text evidence="4">The sequence shown here is derived from an EMBL/GenBank/DDBJ whole genome shotgun (WGS) entry which is preliminary data.</text>
</comment>
<sequence>MNLCAQYLRQAEALKADMTDSKLGAAEVWTSRQALQDLYQKMLVTDLEYALDKKNQITTLQSQAKNRANPNRSEVQANLSLFLEAASGFYTQLLQELCTLLQELCTLLQELCTVFNVDLPSRPSSCSYICQHCLVHLGDIARYRNQTSQAESYYRHAAQLVPSNGQPYNQLAILASSKGDHLTTIFYYCRSIAVKFPFPAASTNLQKALSKALESRDEVKTKWSVSDFIRAFIKFHGHVYLSKSLDKLDALREKLEEQFQLILQKAFSSQQLVHITVINLFELHHLRELPSEGGEPSCSEQPISWFQLLGLQ</sequence>
<dbReference type="Pfam" id="PF10374">
    <property type="entry name" value="EST1"/>
    <property type="match status" value="1"/>
</dbReference>
<dbReference type="FunFam" id="1.25.40.10:FF:000014">
    <property type="entry name" value="SMG7 nonsense mediated mRNA decay factor"/>
    <property type="match status" value="1"/>
</dbReference>
<accession>A0AAD9B7K1</accession>
<dbReference type="SUPFAM" id="SSF48452">
    <property type="entry name" value="TPR-like"/>
    <property type="match status" value="1"/>
</dbReference>
<dbReference type="PANTHER" id="PTHR15696:SF5">
    <property type="entry name" value="NONSENSE-MEDIATED MRNA DECAY FACTOR SMG7"/>
    <property type="match status" value="1"/>
</dbReference>
<dbReference type="InterPro" id="IPR011990">
    <property type="entry name" value="TPR-like_helical_dom_sf"/>
</dbReference>